<protein>
    <recommendedName>
        <fullName evidence="2">Chaperone protein DnaJ</fullName>
    </recommendedName>
</protein>
<reference evidence="1" key="1">
    <citation type="submission" date="2024-07" db="EMBL/GenBank/DDBJ databases">
        <title>Complete genome sequence of Prevotella sp. YM-2024 GTC17260.</title>
        <authorList>
            <person name="Hayashi M."/>
            <person name="Muto Y."/>
            <person name="Tanaka K."/>
            <person name="Niwa H."/>
        </authorList>
    </citation>
    <scope>NUCLEOTIDE SEQUENCE</scope>
    <source>
        <strain evidence="1">GTC17260</strain>
    </source>
</reference>
<dbReference type="EMBL" id="AP035788">
    <property type="protein sequence ID" value="BFO78908.1"/>
    <property type="molecule type" value="Genomic_DNA"/>
</dbReference>
<dbReference type="AlphaFoldDB" id="A0AB33JEV8"/>
<gene>
    <name evidence="1" type="ORF">GTC17260_15430</name>
</gene>
<evidence type="ECO:0008006" key="2">
    <source>
        <dbReference type="Google" id="ProtNLM"/>
    </source>
</evidence>
<organism evidence="1">
    <name type="scientific">Prevotella sp. GTC17260</name>
    <dbReference type="NCBI Taxonomy" id="3236796"/>
    <lineage>
        <taxon>Bacteria</taxon>
        <taxon>Pseudomonadati</taxon>
        <taxon>Bacteroidota</taxon>
        <taxon>Bacteroidia</taxon>
        <taxon>Bacteroidales</taxon>
        <taxon>Prevotellaceae</taxon>
        <taxon>Prevotella</taxon>
    </lineage>
</organism>
<proteinExistence type="predicted"/>
<sequence length="112" mass="13178">MKYVFFKDDKTGLKGTWVQCFLFKNGDNMRKEKRMIEIAPECMSPGSRMTDHIESRGHCCPYCQGNGYFWEENRWAECYKKERPIFYKQECPICQGSGKLNAVITVEWKAAE</sequence>
<name>A0AB33JEV8_9BACT</name>
<evidence type="ECO:0000313" key="1">
    <source>
        <dbReference type="EMBL" id="BFO78908.1"/>
    </source>
</evidence>
<accession>A0AB33JEV8</accession>